<dbReference type="InterPro" id="IPR009312">
    <property type="entry name" value="Phage_lambda_GpU-like"/>
</dbReference>
<dbReference type="Pfam" id="PF06141">
    <property type="entry name" value="Phage_tail_U"/>
    <property type="match status" value="1"/>
</dbReference>
<evidence type="ECO:0000256" key="1">
    <source>
        <dbReference type="SAM" id="Coils"/>
    </source>
</evidence>
<proteinExistence type="predicted"/>
<evidence type="ECO:0000313" key="2">
    <source>
        <dbReference type="EMBL" id="TRB34627.1"/>
    </source>
</evidence>
<dbReference type="EMBL" id="VAJB01000036">
    <property type="protein sequence ID" value="TRB72433.1"/>
    <property type="molecule type" value="Genomic_DNA"/>
</dbReference>
<dbReference type="Gene3D" id="3.30.70.1700">
    <property type="entry name" value="Phage minor tail protein U"/>
    <property type="match status" value="1"/>
</dbReference>
<sequence>MKIHTQIRKEILSLLEAKLTDIEHFYNGQPNFIDIDEQQLAISVYLDEINRQELTLCDEQWTAQLNITIYLKSVDEAEDELDEWAEKIREVVETYSAFEHLEGISLSQYQYEQDQNQRTWHSATLIFDVEY</sequence>
<comment type="caution">
    <text evidence="3">The sequence shown here is derived from an EMBL/GenBank/DDBJ whole genome shotgun (WGS) entry which is preliminary data.</text>
</comment>
<keyword evidence="6" id="KW-1185">Reference proteome</keyword>
<dbReference type="InterPro" id="IPR038512">
    <property type="entry name" value="GpU-like_sf"/>
</dbReference>
<dbReference type="Proteomes" id="UP000318394">
    <property type="component" value="Unassembled WGS sequence"/>
</dbReference>
<accession>A0A547E8Z5</accession>
<dbReference type="SUPFAM" id="SSF143749">
    <property type="entry name" value="Phage tail protein-like"/>
    <property type="match status" value="1"/>
</dbReference>
<feature type="coiled-coil region" evidence="1">
    <location>
        <begin position="67"/>
        <end position="94"/>
    </location>
</feature>
<protein>
    <submittedName>
        <fullName evidence="3">Phage tail protein</fullName>
    </submittedName>
</protein>
<dbReference type="AlphaFoldDB" id="A0A547E8Z5"/>
<dbReference type="RefSeq" id="WP_006247799.1">
    <property type="nucleotide sequence ID" value="NZ_CP011098.1"/>
</dbReference>
<name>A0A547E8Z5_MANHA</name>
<dbReference type="EMBL" id="VAJB01000047">
    <property type="protein sequence ID" value="TRB71807.1"/>
    <property type="molecule type" value="Genomic_DNA"/>
</dbReference>
<dbReference type="OrthoDB" id="5683808at2"/>
<organism evidence="3 5">
    <name type="scientific">Mannheimia haemolytica</name>
    <name type="common">Pasteurella haemolytica</name>
    <dbReference type="NCBI Taxonomy" id="75985"/>
    <lineage>
        <taxon>Bacteria</taxon>
        <taxon>Pseudomonadati</taxon>
        <taxon>Pseudomonadota</taxon>
        <taxon>Gammaproteobacteria</taxon>
        <taxon>Pasteurellales</taxon>
        <taxon>Pasteurellaceae</taxon>
        <taxon>Mannheimia</taxon>
    </lineage>
</organism>
<dbReference type="EMBL" id="VAJI01000046">
    <property type="protein sequence ID" value="TRB34627.1"/>
    <property type="molecule type" value="Genomic_DNA"/>
</dbReference>
<dbReference type="KEGG" id="mhaq:WC39_04495"/>
<dbReference type="InterPro" id="IPR035934">
    <property type="entry name" value="Phage_tail_protein-like_sf"/>
</dbReference>
<dbReference type="KEGG" id="mhay:VK67_04495"/>
<evidence type="ECO:0000313" key="3">
    <source>
        <dbReference type="EMBL" id="TRB71807.1"/>
    </source>
</evidence>
<keyword evidence="1" id="KW-0175">Coiled coil</keyword>
<gene>
    <name evidence="4" type="ORF">FEA53_12000</name>
    <name evidence="3" type="ORF">FEA53_12995</name>
    <name evidence="2" type="ORF">FEB89_12775</name>
</gene>
<evidence type="ECO:0000313" key="5">
    <source>
        <dbReference type="Proteomes" id="UP000315164"/>
    </source>
</evidence>
<evidence type="ECO:0000313" key="4">
    <source>
        <dbReference type="EMBL" id="TRB72433.1"/>
    </source>
</evidence>
<reference evidence="5 6" key="1">
    <citation type="journal article" date="2019" name="Vet. Microbiol.">
        <title>Genetic characterization of susceptible and multi-drug resistant Mannheimia haemolytica isolated from high-risk stocker calves prior to and after antimicrobial metaphylaxis.</title>
        <authorList>
            <person name="Snyder E.R."/>
            <person name="Alvarez-Narvaez S."/>
            <person name="Credille B.C."/>
        </authorList>
    </citation>
    <scope>NUCLEOTIDE SEQUENCE [LARGE SCALE GENOMIC DNA]</scope>
    <source>
        <strain evidence="3 5">UGA-R5-128-1</strain>
        <strain evidence="2 6">UGA-R7-163-1</strain>
    </source>
</reference>
<evidence type="ECO:0000313" key="6">
    <source>
        <dbReference type="Proteomes" id="UP000318394"/>
    </source>
</evidence>
<dbReference type="Proteomes" id="UP000315164">
    <property type="component" value="Unassembled WGS sequence"/>
</dbReference>
<dbReference type="GeneID" id="67368512"/>